<evidence type="ECO:0000256" key="1">
    <source>
        <dbReference type="SAM" id="Coils"/>
    </source>
</evidence>
<keyword evidence="1" id="KW-0175">Coiled coil</keyword>
<feature type="coiled-coil region" evidence="1">
    <location>
        <begin position="7"/>
        <end position="34"/>
    </location>
</feature>
<gene>
    <name evidence="3" type="ORF">G3O08_03785</name>
</gene>
<evidence type="ECO:0000259" key="2">
    <source>
        <dbReference type="Pfam" id="PF08818"/>
    </source>
</evidence>
<dbReference type="EMBL" id="JAAGVY010000004">
    <property type="protein sequence ID" value="NEN22625.1"/>
    <property type="molecule type" value="Genomic_DNA"/>
</dbReference>
<sequence length="196" mass="22853">MEKEKTVEAYLTKNENWRNELEKLRAILLRTELTEAIKWGIPTYMAHGKKILAMGAFKHHVALWFHNGVFLKDEKNVLINANEEKTRGLRQWRFASADEIDADLVYRYVLEAIQNQKEGKEIKPESKKISMPVELKEALDTDKELKSEFFALSPGKQKEYAEFIGSAKQESTRNTRLEKCKPIILTSKGLHEKYRK</sequence>
<protein>
    <recommendedName>
        <fullName evidence="2">YdhG-like domain-containing protein</fullName>
    </recommendedName>
</protein>
<dbReference type="Gene3D" id="3.90.1150.200">
    <property type="match status" value="1"/>
</dbReference>
<feature type="domain" description="YdhG-like" evidence="2">
    <location>
        <begin position="17"/>
        <end position="113"/>
    </location>
</feature>
<proteinExistence type="predicted"/>
<reference evidence="3 4" key="1">
    <citation type="submission" date="2020-02" db="EMBL/GenBank/DDBJ databases">
        <title>Out from the shadows clarifying the taxonomy of the family Cryomorphaceae and related taxa by utilizing the GTDB taxonomic framework.</title>
        <authorList>
            <person name="Bowman J.P."/>
        </authorList>
    </citation>
    <scope>NUCLEOTIDE SEQUENCE [LARGE SCALE GENOMIC DNA]</scope>
    <source>
        <strain evidence="3 4">QSSC 1-22</strain>
    </source>
</reference>
<dbReference type="RefSeq" id="WP_163283349.1">
    <property type="nucleotide sequence ID" value="NZ_JAAGVY010000004.1"/>
</dbReference>
<dbReference type="InterPro" id="IPR016786">
    <property type="entry name" value="YdeI_bac"/>
</dbReference>
<name>A0A7K3WPE2_9FLAO</name>
<evidence type="ECO:0000313" key="4">
    <source>
        <dbReference type="Proteomes" id="UP000486602"/>
    </source>
</evidence>
<evidence type="ECO:0000313" key="3">
    <source>
        <dbReference type="EMBL" id="NEN22625.1"/>
    </source>
</evidence>
<dbReference type="PIRSF" id="PIRSF021308">
    <property type="entry name" value="UCP021308"/>
    <property type="match status" value="1"/>
</dbReference>
<dbReference type="AlphaFoldDB" id="A0A7K3WPE2"/>
<accession>A0A7K3WPE2</accession>
<dbReference type="Pfam" id="PF13376">
    <property type="entry name" value="OmdA"/>
    <property type="match status" value="1"/>
</dbReference>
<dbReference type="SUPFAM" id="SSF159888">
    <property type="entry name" value="YdhG-like"/>
    <property type="match status" value="1"/>
</dbReference>
<dbReference type="Pfam" id="PF08818">
    <property type="entry name" value="DUF1801"/>
    <property type="match status" value="1"/>
</dbReference>
<dbReference type="Proteomes" id="UP000486602">
    <property type="component" value="Unassembled WGS sequence"/>
</dbReference>
<dbReference type="InterPro" id="IPR014922">
    <property type="entry name" value="YdhG-like"/>
</dbReference>
<comment type="caution">
    <text evidence="3">The sequence shown here is derived from an EMBL/GenBank/DDBJ whole genome shotgun (WGS) entry which is preliminary data.</text>
</comment>
<keyword evidence="4" id="KW-1185">Reference proteome</keyword>
<organism evidence="3 4">
    <name type="scientific">Cryomorpha ignava</name>
    <dbReference type="NCBI Taxonomy" id="101383"/>
    <lineage>
        <taxon>Bacteria</taxon>
        <taxon>Pseudomonadati</taxon>
        <taxon>Bacteroidota</taxon>
        <taxon>Flavobacteriia</taxon>
        <taxon>Flavobacteriales</taxon>
        <taxon>Cryomorphaceae</taxon>
        <taxon>Cryomorpha</taxon>
    </lineage>
</organism>